<evidence type="ECO:0000256" key="3">
    <source>
        <dbReference type="ARBA" id="ARBA00022630"/>
    </source>
</evidence>
<dbReference type="EMBL" id="JBBCAQ010000022">
    <property type="protein sequence ID" value="KAK7590272.1"/>
    <property type="molecule type" value="Genomic_DNA"/>
</dbReference>
<evidence type="ECO:0000256" key="1">
    <source>
        <dbReference type="ARBA" id="ARBA00001974"/>
    </source>
</evidence>
<dbReference type="AlphaFoldDB" id="A0AAN9TFA5"/>
<evidence type="ECO:0000256" key="9">
    <source>
        <dbReference type="RuleBase" id="RU371123"/>
    </source>
</evidence>
<dbReference type="InterPro" id="IPR036774">
    <property type="entry name" value="ERV/ALR_sulphydryl_oxid_sf"/>
</dbReference>
<keyword evidence="6" id="KW-0496">Mitochondrion</keyword>
<comment type="cofactor">
    <cofactor evidence="1 9">
        <name>FAD</name>
        <dbReference type="ChEBI" id="CHEBI:57692"/>
    </cofactor>
</comment>
<dbReference type="PANTHER" id="PTHR12645:SF0">
    <property type="entry name" value="FAD-LINKED SULFHYDRYL OXIDASE ALR"/>
    <property type="match status" value="1"/>
</dbReference>
<protein>
    <recommendedName>
        <fullName evidence="9">Sulfhydryl oxidase</fullName>
        <ecNumber evidence="9">1.8.3.2</ecNumber>
    </recommendedName>
</protein>
<proteinExistence type="predicted"/>
<sequence>MPLNIKQFYDSNTHSDNDYPGSRRASSTPEEKPCRACSDFKSWSAASNSIFHPLFQDESKKKEVECPLNKSELGNQTWGFLHTMAAYFPDKPSTDDQRDMAQFLRLFSKFYPCPTCARDFTKLIEKEPPRTSSQTELKHWLCWAHNQVNKKLGKPKFDCSKLDERWKYGWKDGSCDV</sequence>
<dbReference type="PROSITE" id="PS51324">
    <property type="entry name" value="ERV_ALR"/>
    <property type="match status" value="1"/>
</dbReference>
<comment type="catalytic activity">
    <reaction evidence="8 9">
        <text>2 R'C(R)SH + O2 = R'C(R)S-S(R)CR' + H2O2</text>
        <dbReference type="Rhea" id="RHEA:17357"/>
        <dbReference type="ChEBI" id="CHEBI:15379"/>
        <dbReference type="ChEBI" id="CHEBI:16240"/>
        <dbReference type="ChEBI" id="CHEBI:16520"/>
        <dbReference type="ChEBI" id="CHEBI:17412"/>
        <dbReference type="EC" id="1.8.3.2"/>
    </reaction>
</comment>
<evidence type="ECO:0000259" key="11">
    <source>
        <dbReference type="PROSITE" id="PS51324"/>
    </source>
</evidence>
<comment type="caution">
    <text evidence="12">The sequence shown here is derived from an EMBL/GenBank/DDBJ whole genome shotgun (WGS) entry which is preliminary data.</text>
</comment>
<evidence type="ECO:0000313" key="12">
    <source>
        <dbReference type="EMBL" id="KAK7590272.1"/>
    </source>
</evidence>
<dbReference type="SUPFAM" id="SSF69000">
    <property type="entry name" value="FAD-dependent thiol oxidase"/>
    <property type="match status" value="1"/>
</dbReference>
<dbReference type="Gene3D" id="1.20.120.310">
    <property type="entry name" value="ERV/ALR sulfhydryl oxidase domain"/>
    <property type="match status" value="1"/>
</dbReference>
<evidence type="ECO:0000256" key="8">
    <source>
        <dbReference type="ARBA" id="ARBA00048864"/>
    </source>
</evidence>
<dbReference type="PANTHER" id="PTHR12645">
    <property type="entry name" value="ALR/ERV"/>
    <property type="match status" value="1"/>
</dbReference>
<evidence type="ECO:0000256" key="6">
    <source>
        <dbReference type="ARBA" id="ARBA00023128"/>
    </source>
</evidence>
<dbReference type="GO" id="GO:0050660">
    <property type="term" value="F:flavin adenine dinucleotide binding"/>
    <property type="evidence" value="ECO:0007669"/>
    <property type="project" value="TreeGrafter"/>
</dbReference>
<feature type="region of interest" description="Disordered" evidence="10">
    <location>
        <begin position="1"/>
        <end position="32"/>
    </location>
</feature>
<feature type="domain" description="ERV/ALR sulfhydryl oxidase" evidence="11">
    <location>
        <begin position="66"/>
        <end position="166"/>
    </location>
</feature>
<evidence type="ECO:0000256" key="5">
    <source>
        <dbReference type="ARBA" id="ARBA00023002"/>
    </source>
</evidence>
<name>A0AAN9TFA5_9HEMI</name>
<keyword evidence="3 9" id="KW-0285">Flavoprotein</keyword>
<dbReference type="FunFam" id="1.20.120.310:FF:000003">
    <property type="entry name" value="Sulfhydryl oxidase"/>
    <property type="match status" value="1"/>
</dbReference>
<gene>
    <name evidence="12" type="ORF">V9T40_001885</name>
</gene>
<reference evidence="12 13" key="1">
    <citation type="submission" date="2024-03" db="EMBL/GenBank/DDBJ databases">
        <title>Adaptation during the transition from Ophiocordyceps entomopathogen to insect associate is accompanied by gene loss and intensified selection.</title>
        <authorList>
            <person name="Ward C.M."/>
            <person name="Onetto C.A."/>
            <person name="Borneman A.R."/>
        </authorList>
    </citation>
    <scope>NUCLEOTIDE SEQUENCE [LARGE SCALE GENOMIC DNA]</scope>
    <source>
        <strain evidence="12">AWRI1</strain>
        <tissue evidence="12">Single Adult Female</tissue>
    </source>
</reference>
<dbReference type="EC" id="1.8.3.2" evidence="9"/>
<evidence type="ECO:0000256" key="2">
    <source>
        <dbReference type="ARBA" id="ARBA00004569"/>
    </source>
</evidence>
<organism evidence="12 13">
    <name type="scientific">Parthenolecanium corni</name>
    <dbReference type="NCBI Taxonomy" id="536013"/>
    <lineage>
        <taxon>Eukaryota</taxon>
        <taxon>Metazoa</taxon>
        <taxon>Ecdysozoa</taxon>
        <taxon>Arthropoda</taxon>
        <taxon>Hexapoda</taxon>
        <taxon>Insecta</taxon>
        <taxon>Pterygota</taxon>
        <taxon>Neoptera</taxon>
        <taxon>Paraneoptera</taxon>
        <taxon>Hemiptera</taxon>
        <taxon>Sternorrhyncha</taxon>
        <taxon>Coccoidea</taxon>
        <taxon>Coccidae</taxon>
        <taxon>Parthenolecanium</taxon>
    </lineage>
</organism>
<dbReference type="InterPro" id="IPR017905">
    <property type="entry name" value="ERV/ALR_sulphydryl_oxidase"/>
</dbReference>
<keyword evidence="5 9" id="KW-0560">Oxidoreductase</keyword>
<keyword evidence="13" id="KW-1185">Reference proteome</keyword>
<evidence type="ECO:0000256" key="7">
    <source>
        <dbReference type="ARBA" id="ARBA00023157"/>
    </source>
</evidence>
<dbReference type="Proteomes" id="UP001367676">
    <property type="component" value="Unassembled WGS sequence"/>
</dbReference>
<dbReference type="InterPro" id="IPR039799">
    <property type="entry name" value="ALR/ERV"/>
</dbReference>
<evidence type="ECO:0000313" key="13">
    <source>
        <dbReference type="Proteomes" id="UP001367676"/>
    </source>
</evidence>
<comment type="subcellular location">
    <subcellularLocation>
        <location evidence="2">Mitochondrion intermembrane space</location>
    </subcellularLocation>
</comment>
<dbReference type="GO" id="GO:0005758">
    <property type="term" value="C:mitochondrial intermembrane space"/>
    <property type="evidence" value="ECO:0007669"/>
    <property type="project" value="UniProtKB-SubCell"/>
</dbReference>
<keyword evidence="4 9" id="KW-0274">FAD</keyword>
<dbReference type="GO" id="GO:0016971">
    <property type="term" value="F:flavin-dependent sulfhydryl oxidase activity"/>
    <property type="evidence" value="ECO:0007669"/>
    <property type="project" value="InterPro"/>
</dbReference>
<evidence type="ECO:0000256" key="4">
    <source>
        <dbReference type="ARBA" id="ARBA00022827"/>
    </source>
</evidence>
<accession>A0AAN9TFA5</accession>
<keyword evidence="7" id="KW-1015">Disulfide bond</keyword>
<evidence type="ECO:0000256" key="10">
    <source>
        <dbReference type="SAM" id="MobiDB-lite"/>
    </source>
</evidence>
<dbReference type="Pfam" id="PF04777">
    <property type="entry name" value="Evr1_Alr"/>
    <property type="match status" value="1"/>
</dbReference>